<dbReference type="PANTHER" id="PTHR33415">
    <property type="entry name" value="PROTEIN EMBRYO DEFECTIVE 514"/>
    <property type="match status" value="1"/>
</dbReference>
<dbReference type="EMBL" id="QGNW01002723">
    <property type="protein sequence ID" value="RVW12021.1"/>
    <property type="molecule type" value="Genomic_DNA"/>
</dbReference>
<name>A0A438BM53_VITVI</name>
<evidence type="ECO:0000313" key="3">
    <source>
        <dbReference type="Proteomes" id="UP000288805"/>
    </source>
</evidence>
<dbReference type="FunFam" id="3.10.450.40:FF:000016">
    <property type="entry name" value="Predicted protein"/>
    <property type="match status" value="1"/>
</dbReference>
<feature type="compositionally biased region" description="Basic residues" evidence="1">
    <location>
        <begin position="278"/>
        <end position="287"/>
    </location>
</feature>
<dbReference type="Pfam" id="PF11523">
    <property type="entry name" value="DUF3223"/>
    <property type="match status" value="1"/>
</dbReference>
<feature type="compositionally biased region" description="Gly residues" evidence="1">
    <location>
        <begin position="258"/>
        <end position="277"/>
    </location>
</feature>
<dbReference type="InterPro" id="IPR044673">
    <property type="entry name" value="DCL-like"/>
</dbReference>
<gene>
    <name evidence="2" type="primary">EMB514_0</name>
    <name evidence="2" type="ORF">CK203_087264</name>
</gene>
<dbReference type="PANTHER" id="PTHR33415:SF12">
    <property type="entry name" value="PROTEIN EMBRYO DEFECTIVE 514"/>
    <property type="match status" value="1"/>
</dbReference>
<dbReference type="AlphaFoldDB" id="A0A438BM53"/>
<proteinExistence type="predicted"/>
<dbReference type="Proteomes" id="UP000288805">
    <property type="component" value="Unassembled WGS sequence"/>
</dbReference>
<dbReference type="Gene3D" id="3.10.450.40">
    <property type="match status" value="1"/>
</dbReference>
<feature type="region of interest" description="Disordered" evidence="1">
    <location>
        <begin position="256"/>
        <end position="287"/>
    </location>
</feature>
<feature type="compositionally biased region" description="Low complexity" evidence="1">
    <location>
        <begin position="56"/>
        <end position="68"/>
    </location>
</feature>
<protein>
    <submittedName>
        <fullName evidence="2">Protein embryo defective 514</fullName>
    </submittedName>
</protein>
<accession>A0A438BM53</accession>
<reference evidence="2 3" key="1">
    <citation type="journal article" date="2018" name="PLoS Genet.">
        <title>Population sequencing reveals clonal diversity and ancestral inbreeding in the grapevine cultivar Chardonnay.</title>
        <authorList>
            <person name="Roach M.J."/>
            <person name="Johnson D.L."/>
            <person name="Bohlmann J."/>
            <person name="van Vuuren H.J."/>
            <person name="Jones S.J."/>
            <person name="Pretorius I.S."/>
            <person name="Schmidt S.A."/>
            <person name="Borneman A.R."/>
        </authorList>
    </citation>
    <scope>NUCLEOTIDE SEQUENCE [LARGE SCALE GENOMIC DNA]</scope>
    <source>
        <strain evidence="3">cv. Chardonnay</strain>
        <tissue evidence="2">Leaf</tissue>
    </source>
</reference>
<feature type="region of interest" description="Disordered" evidence="1">
    <location>
        <begin position="1"/>
        <end position="93"/>
    </location>
</feature>
<evidence type="ECO:0000256" key="1">
    <source>
        <dbReference type="SAM" id="MobiDB-lite"/>
    </source>
</evidence>
<comment type="caution">
    <text evidence="2">The sequence shown here is derived from an EMBL/GenBank/DDBJ whole genome shotgun (WGS) entry which is preliminary data.</text>
</comment>
<evidence type="ECO:0000313" key="2">
    <source>
        <dbReference type="EMBL" id="RVW12021.1"/>
    </source>
</evidence>
<organism evidence="2 3">
    <name type="scientific">Vitis vinifera</name>
    <name type="common">Grape</name>
    <dbReference type="NCBI Taxonomy" id="29760"/>
    <lineage>
        <taxon>Eukaryota</taxon>
        <taxon>Viridiplantae</taxon>
        <taxon>Streptophyta</taxon>
        <taxon>Embryophyta</taxon>
        <taxon>Tracheophyta</taxon>
        <taxon>Spermatophyta</taxon>
        <taxon>Magnoliopsida</taxon>
        <taxon>eudicotyledons</taxon>
        <taxon>Gunneridae</taxon>
        <taxon>Pentapetalae</taxon>
        <taxon>rosids</taxon>
        <taxon>Vitales</taxon>
        <taxon>Vitaceae</taxon>
        <taxon>Viteae</taxon>
        <taxon>Vitis</taxon>
    </lineage>
</organism>
<sequence>MCTIRSRGFTPRISESEPWQRRWFQKPPKPSRKEKPLTPKTWMSKPLNPPSPMAPTLPTTSLTATPNSKRGREEAGEGEDANDAVTKKQKVEKSVEEERLEKLEAEVVETGRFSLGPKTFGSSVRCLITSSSFCITGLLILMSIRYIHGHVLDPAMMQLDCRTQLVLGLWLHDVFTFADYEHMMLLDLLKKGHTEPDKKIGGGIHAFQVRYHPVFKSRCFFVIRDDESVDDFSFRKCVDHISPLPENMKAKSEVNKALGGGRGGKGGGGGGRGGGRGRGGRGGRGRN</sequence>